<dbReference type="RefSeq" id="WP_123212623.1">
    <property type="nucleotide sequence ID" value="NZ_RJVO01000007.1"/>
</dbReference>
<protein>
    <recommendedName>
        <fullName evidence="4 10">Outer-membrane lipoprotein carrier protein</fullName>
    </recommendedName>
</protein>
<evidence type="ECO:0000256" key="1">
    <source>
        <dbReference type="ARBA" id="ARBA00004418"/>
    </source>
</evidence>
<dbReference type="HAMAP" id="MF_00240">
    <property type="entry name" value="LolA"/>
    <property type="match status" value="1"/>
</dbReference>
<comment type="caution">
    <text evidence="11">The sequence shown here is derived from an EMBL/GenBank/DDBJ whole genome shotgun (WGS) entry which is preliminary data.</text>
</comment>
<name>A0A3N0V555_9GAMM</name>
<keyword evidence="7 10" id="KW-0574">Periplasm</keyword>
<accession>A0A3N0V555</accession>
<evidence type="ECO:0000256" key="5">
    <source>
        <dbReference type="ARBA" id="ARBA00022448"/>
    </source>
</evidence>
<dbReference type="CDD" id="cd16325">
    <property type="entry name" value="LolA"/>
    <property type="match status" value="1"/>
</dbReference>
<dbReference type="InterPro" id="IPR029046">
    <property type="entry name" value="LolA/LolB/LppX"/>
</dbReference>
<evidence type="ECO:0000256" key="3">
    <source>
        <dbReference type="ARBA" id="ARBA00011245"/>
    </source>
</evidence>
<proteinExistence type="inferred from homology"/>
<gene>
    <name evidence="10 11" type="primary">lolA</name>
    <name evidence="11" type="ORF">ED208_14425</name>
</gene>
<organism evidence="11 12">
    <name type="scientific">Stagnimonas aquatica</name>
    <dbReference type="NCBI Taxonomy" id="2689987"/>
    <lineage>
        <taxon>Bacteria</taxon>
        <taxon>Pseudomonadati</taxon>
        <taxon>Pseudomonadota</taxon>
        <taxon>Gammaproteobacteria</taxon>
        <taxon>Nevskiales</taxon>
        <taxon>Nevskiaceae</taxon>
        <taxon>Stagnimonas</taxon>
    </lineage>
</organism>
<evidence type="ECO:0000256" key="7">
    <source>
        <dbReference type="ARBA" id="ARBA00022764"/>
    </source>
</evidence>
<evidence type="ECO:0000256" key="4">
    <source>
        <dbReference type="ARBA" id="ARBA00014035"/>
    </source>
</evidence>
<dbReference type="SUPFAM" id="SSF89392">
    <property type="entry name" value="Prokaryotic lipoproteins and lipoprotein localization factors"/>
    <property type="match status" value="1"/>
</dbReference>
<comment type="subunit">
    <text evidence="3 10">Monomer.</text>
</comment>
<feature type="signal peptide" evidence="10">
    <location>
        <begin position="1"/>
        <end position="18"/>
    </location>
</feature>
<dbReference type="NCBIfam" id="TIGR00547">
    <property type="entry name" value="lolA"/>
    <property type="match status" value="1"/>
</dbReference>
<evidence type="ECO:0000256" key="8">
    <source>
        <dbReference type="ARBA" id="ARBA00022927"/>
    </source>
</evidence>
<dbReference type="Proteomes" id="UP000282106">
    <property type="component" value="Unassembled WGS sequence"/>
</dbReference>
<dbReference type="PANTHER" id="PTHR35869">
    <property type="entry name" value="OUTER-MEMBRANE LIPOPROTEIN CARRIER PROTEIN"/>
    <property type="match status" value="1"/>
</dbReference>
<evidence type="ECO:0000256" key="6">
    <source>
        <dbReference type="ARBA" id="ARBA00022729"/>
    </source>
</evidence>
<dbReference type="InParanoid" id="A0A3N0V555"/>
<comment type="function">
    <text evidence="10">Participates in the translocation of lipoproteins from the inner membrane to the outer membrane. Only forms a complex with a lipoprotein if the residue after the N-terminal Cys is not an aspartate (The Asp acts as a targeting signal to indicate that the lipoprotein should stay in the inner membrane).</text>
</comment>
<dbReference type="AlphaFoldDB" id="A0A3N0V555"/>
<dbReference type="InterPro" id="IPR004564">
    <property type="entry name" value="OM_lipoprot_carrier_LolA-like"/>
</dbReference>
<feature type="chain" id="PRO_5018344190" description="Outer-membrane lipoprotein carrier protein" evidence="10">
    <location>
        <begin position="19"/>
        <end position="206"/>
    </location>
</feature>
<keyword evidence="8 10" id="KW-0653">Protein transport</keyword>
<dbReference type="GO" id="GO:0044874">
    <property type="term" value="P:lipoprotein localization to outer membrane"/>
    <property type="evidence" value="ECO:0007669"/>
    <property type="project" value="UniProtKB-UniRule"/>
</dbReference>
<evidence type="ECO:0000256" key="9">
    <source>
        <dbReference type="ARBA" id="ARBA00023186"/>
    </source>
</evidence>
<dbReference type="InterPro" id="IPR018323">
    <property type="entry name" value="OM_lipoprot_carrier_LolA_Pbac"/>
</dbReference>
<keyword evidence="12" id="KW-1185">Reference proteome</keyword>
<sequence length="206" mass="22738" precursor="true">MRTLFFSLLMLAFTAARAETPEQALARFVDGVQTLQAEFSQTQIDERGETLNSSSGRMALARPGKFRWEYLRPAPQLIVTDGSRLWLYDQDLKQVSIRPAAEALQGTPAALLSQRQTLTETFSVADAGSEGAVRKLELKPKGKDSDFQSVELWLKGGTPVRMLFRDQLGGATDIQFSAIRTNGKLDATLFQFQVPKGVEVIDGSQP</sequence>
<evidence type="ECO:0000313" key="12">
    <source>
        <dbReference type="Proteomes" id="UP000282106"/>
    </source>
</evidence>
<dbReference type="Gene3D" id="2.50.20.10">
    <property type="entry name" value="Lipoprotein localisation LolA/LolB/LppX"/>
    <property type="match status" value="1"/>
</dbReference>
<evidence type="ECO:0000256" key="2">
    <source>
        <dbReference type="ARBA" id="ARBA00007615"/>
    </source>
</evidence>
<comment type="subcellular location">
    <subcellularLocation>
        <location evidence="1 10">Periplasm</location>
    </subcellularLocation>
</comment>
<dbReference type="FunCoup" id="A0A3N0V555">
    <property type="interactions" value="116"/>
</dbReference>
<comment type="similarity">
    <text evidence="2 10">Belongs to the LolA family.</text>
</comment>
<dbReference type="EMBL" id="RJVO01000007">
    <property type="protein sequence ID" value="ROH87899.1"/>
    <property type="molecule type" value="Genomic_DNA"/>
</dbReference>
<keyword evidence="9 10" id="KW-0143">Chaperone</keyword>
<keyword evidence="5 10" id="KW-0813">Transport</keyword>
<dbReference type="GO" id="GO:0042953">
    <property type="term" value="P:lipoprotein transport"/>
    <property type="evidence" value="ECO:0007669"/>
    <property type="project" value="InterPro"/>
</dbReference>
<keyword evidence="11" id="KW-0449">Lipoprotein</keyword>
<reference evidence="11 12" key="1">
    <citation type="submission" date="2018-10" db="EMBL/GenBank/DDBJ databases">
        <authorList>
            <person name="Chen W.-M."/>
        </authorList>
    </citation>
    <scope>NUCLEOTIDE SEQUENCE [LARGE SCALE GENOMIC DNA]</scope>
    <source>
        <strain evidence="11 12">THS-13</strain>
    </source>
</reference>
<dbReference type="Pfam" id="PF03548">
    <property type="entry name" value="LolA"/>
    <property type="match status" value="1"/>
</dbReference>
<evidence type="ECO:0000313" key="11">
    <source>
        <dbReference type="EMBL" id="ROH87899.1"/>
    </source>
</evidence>
<dbReference type="PANTHER" id="PTHR35869:SF1">
    <property type="entry name" value="OUTER-MEMBRANE LIPOPROTEIN CARRIER PROTEIN"/>
    <property type="match status" value="1"/>
</dbReference>
<dbReference type="GO" id="GO:0030288">
    <property type="term" value="C:outer membrane-bounded periplasmic space"/>
    <property type="evidence" value="ECO:0007669"/>
    <property type="project" value="TreeGrafter"/>
</dbReference>
<evidence type="ECO:0000256" key="10">
    <source>
        <dbReference type="HAMAP-Rule" id="MF_00240"/>
    </source>
</evidence>
<keyword evidence="6 10" id="KW-0732">Signal</keyword>